<dbReference type="PRINTS" id="PR00081">
    <property type="entry name" value="GDHRDH"/>
</dbReference>
<protein>
    <recommendedName>
        <fullName evidence="3">Short chain dehydrogenase</fullName>
    </recommendedName>
</protein>
<dbReference type="EMBL" id="PVWQ01000004">
    <property type="protein sequence ID" value="RDW84079.1"/>
    <property type="molecule type" value="Genomic_DNA"/>
</dbReference>
<dbReference type="Gene3D" id="3.40.50.720">
    <property type="entry name" value="NAD(P)-binding Rossmann-like Domain"/>
    <property type="match status" value="1"/>
</dbReference>
<dbReference type="OrthoDB" id="7289984at2759"/>
<dbReference type="PANTHER" id="PTHR45458">
    <property type="entry name" value="SHORT-CHAIN DEHYDROGENASE/REDUCTASE SDR"/>
    <property type="match status" value="1"/>
</dbReference>
<keyword evidence="2" id="KW-1185">Reference proteome</keyword>
<evidence type="ECO:0000313" key="2">
    <source>
        <dbReference type="Proteomes" id="UP000256690"/>
    </source>
</evidence>
<dbReference type="GO" id="GO:0016616">
    <property type="term" value="F:oxidoreductase activity, acting on the CH-OH group of donors, NAD or NADP as acceptor"/>
    <property type="evidence" value="ECO:0007669"/>
    <property type="project" value="TreeGrafter"/>
</dbReference>
<dbReference type="AlphaFoldDB" id="A0A3D8SCP1"/>
<evidence type="ECO:0008006" key="3">
    <source>
        <dbReference type="Google" id="ProtNLM"/>
    </source>
</evidence>
<dbReference type="Proteomes" id="UP000256690">
    <property type="component" value="Unassembled WGS sequence"/>
</dbReference>
<dbReference type="RefSeq" id="XP_026605417.1">
    <property type="nucleotide sequence ID" value="XM_026746421.1"/>
</dbReference>
<proteinExistence type="predicted"/>
<comment type="caution">
    <text evidence="1">The sequence shown here is derived from an EMBL/GenBank/DDBJ whole genome shotgun (WGS) entry which is preliminary data.</text>
</comment>
<name>A0A3D8SCP1_9EURO</name>
<dbReference type="InterPro" id="IPR036291">
    <property type="entry name" value="NAD(P)-bd_dom_sf"/>
</dbReference>
<sequence>MPSYVVTGASRGLGFEFIRQLAADPANTVIGLVRDKAAAEAKARAQGLASVHFVEAQYTDLASLKAAAETVKTITGGTLNYLINNAAYVSEVSEWKTLGDFHDNFSTLESDILTSISINTLGVIKTIEAFLPLLQAVTDGPKKAIAITSGMSDLDLINSAGIAVAAPYAISKGALNVAIAKYNALYKGEGILFMGVCPGYVSTERITQEVAEEDKAAMAAMGAGFAKFAPHFKGTILPRESVAGVLGLVHKASVENGDGGAFVSRFGNKTWF</sequence>
<reference evidence="1 2" key="1">
    <citation type="journal article" date="2018" name="IMA Fungus">
        <title>IMA Genome-F 9: Draft genome sequence of Annulohypoxylon stygium, Aspergillus mulundensis, Berkeleyomyces basicola (syn. Thielaviopsis basicola), Ceratocystis smalleyi, two Cercospora beticola strains, Coleophoma cylindrospora, Fusarium fracticaudum, Phialophora cf. hyalina, and Morchella septimelata.</title>
        <authorList>
            <person name="Wingfield B.D."/>
            <person name="Bills G.F."/>
            <person name="Dong Y."/>
            <person name="Huang W."/>
            <person name="Nel W.J."/>
            <person name="Swalarsk-Parry B.S."/>
            <person name="Vaghefi N."/>
            <person name="Wilken P.M."/>
            <person name="An Z."/>
            <person name="de Beer Z.W."/>
            <person name="De Vos L."/>
            <person name="Chen L."/>
            <person name="Duong T.A."/>
            <person name="Gao Y."/>
            <person name="Hammerbacher A."/>
            <person name="Kikkert J.R."/>
            <person name="Li Y."/>
            <person name="Li H."/>
            <person name="Li K."/>
            <person name="Li Q."/>
            <person name="Liu X."/>
            <person name="Ma X."/>
            <person name="Naidoo K."/>
            <person name="Pethybridge S.J."/>
            <person name="Sun J."/>
            <person name="Steenkamp E.T."/>
            <person name="van der Nest M.A."/>
            <person name="van Wyk S."/>
            <person name="Wingfield M.J."/>
            <person name="Xiong C."/>
            <person name="Yue Q."/>
            <person name="Zhang X."/>
        </authorList>
    </citation>
    <scope>NUCLEOTIDE SEQUENCE [LARGE SCALE GENOMIC DNA]</scope>
    <source>
        <strain evidence="1 2">DSM 5745</strain>
    </source>
</reference>
<dbReference type="SUPFAM" id="SSF51735">
    <property type="entry name" value="NAD(P)-binding Rossmann-fold domains"/>
    <property type="match status" value="1"/>
</dbReference>
<evidence type="ECO:0000313" key="1">
    <source>
        <dbReference type="EMBL" id="RDW84079.1"/>
    </source>
</evidence>
<dbReference type="PANTHER" id="PTHR45458:SF3">
    <property type="entry name" value="CHAIN DEHYDROGENASE (ATSC), PUTATIVE-RELATED"/>
    <property type="match status" value="1"/>
</dbReference>
<dbReference type="Pfam" id="PF00106">
    <property type="entry name" value="adh_short"/>
    <property type="match status" value="1"/>
</dbReference>
<dbReference type="InterPro" id="IPR002347">
    <property type="entry name" value="SDR_fam"/>
</dbReference>
<organism evidence="1 2">
    <name type="scientific">Aspergillus mulundensis</name>
    <dbReference type="NCBI Taxonomy" id="1810919"/>
    <lineage>
        <taxon>Eukaryota</taxon>
        <taxon>Fungi</taxon>
        <taxon>Dikarya</taxon>
        <taxon>Ascomycota</taxon>
        <taxon>Pezizomycotina</taxon>
        <taxon>Eurotiomycetes</taxon>
        <taxon>Eurotiomycetidae</taxon>
        <taxon>Eurotiales</taxon>
        <taxon>Aspergillaceae</taxon>
        <taxon>Aspergillus</taxon>
        <taxon>Aspergillus subgen. Nidulantes</taxon>
    </lineage>
</organism>
<gene>
    <name evidence="1" type="ORF">DSM5745_04405</name>
</gene>
<accession>A0A3D8SCP1</accession>
<dbReference type="InterPro" id="IPR052184">
    <property type="entry name" value="SDR_enzymes"/>
</dbReference>
<dbReference type="GeneID" id="38114775"/>